<comment type="similarity">
    <text evidence="2">Belongs to the amino acid-polyamine-organocation (APC) superfamily. Spore germination protein (SGP) (TC 2.A.3.9) family.</text>
</comment>
<evidence type="ECO:0000313" key="10">
    <source>
        <dbReference type="Proteomes" id="UP001597561"/>
    </source>
</evidence>
<dbReference type="PANTHER" id="PTHR34975">
    <property type="entry name" value="SPORE GERMINATION PROTEIN A2"/>
    <property type="match status" value="1"/>
</dbReference>
<keyword evidence="10" id="KW-1185">Reference proteome</keyword>
<reference evidence="10" key="1">
    <citation type="journal article" date="2019" name="Int. J. Syst. Evol. Microbiol.">
        <title>The Global Catalogue of Microorganisms (GCM) 10K type strain sequencing project: providing services to taxonomists for standard genome sequencing and annotation.</title>
        <authorList>
            <consortium name="The Broad Institute Genomics Platform"/>
            <consortium name="The Broad Institute Genome Sequencing Center for Infectious Disease"/>
            <person name="Wu L."/>
            <person name="Ma J."/>
        </authorList>
    </citation>
    <scope>NUCLEOTIDE SEQUENCE [LARGE SCALE GENOMIC DNA]</scope>
    <source>
        <strain evidence="10">KCTC 13528</strain>
    </source>
</reference>
<keyword evidence="5 8" id="KW-0812">Transmembrane</keyword>
<dbReference type="RefSeq" id="WP_204727622.1">
    <property type="nucleotide sequence ID" value="NZ_JAFBDK010000001.1"/>
</dbReference>
<sequence length="362" mass="40799">MQKNSITGWQFCFLTLQTQMGMSALSMPSLIANKAGQDAWISMILGGLIVQVIILMYMWLIVRCKNSSYFDFLAIVFGKVIGKFLLLLTILYIIFIMILVTASYQQLITDWINIYTPGWIIVLLLLIPSLYLSIDSISLIARFSMLISFLIPVLLIVVLFVYAEPQFFYLLPIGSEGLDSIIKGVIPAIAALSGFEMILFTSHFLKGNKLAGLKKGMIGSGLVTLIYIYLIISVQIFFYIDELKIVPYPVLYIMKALSLMIIDRIDILFLTFWIIISTAVCVNYLFVAGISMQSLFNLQAHRHMIMVTITSIMIFIGSIFIDSKIEITEIQNQLFEVGVGLVVLIPFLTLIFSLITKRLGNN</sequence>
<evidence type="ECO:0000256" key="5">
    <source>
        <dbReference type="ARBA" id="ARBA00022692"/>
    </source>
</evidence>
<dbReference type="Proteomes" id="UP001597561">
    <property type="component" value="Unassembled WGS sequence"/>
</dbReference>
<dbReference type="PANTHER" id="PTHR34975:SF2">
    <property type="entry name" value="SPORE GERMINATION PROTEIN A2"/>
    <property type="match status" value="1"/>
</dbReference>
<organism evidence="9 10">
    <name type="scientific">Jeotgalibacillus terrae</name>
    <dbReference type="NCBI Taxonomy" id="587735"/>
    <lineage>
        <taxon>Bacteria</taxon>
        <taxon>Bacillati</taxon>
        <taxon>Bacillota</taxon>
        <taxon>Bacilli</taxon>
        <taxon>Bacillales</taxon>
        <taxon>Caryophanaceae</taxon>
        <taxon>Jeotgalibacillus</taxon>
    </lineage>
</organism>
<dbReference type="EMBL" id="JBHUPG010000027">
    <property type="protein sequence ID" value="MFD2912920.1"/>
    <property type="molecule type" value="Genomic_DNA"/>
</dbReference>
<feature type="transmembrane region" description="Helical" evidence="8">
    <location>
        <begin position="72"/>
        <end position="100"/>
    </location>
</feature>
<name>A0ABW5ZKJ3_9BACL</name>
<keyword evidence="3" id="KW-0813">Transport</keyword>
<keyword evidence="4" id="KW-0309">Germination</keyword>
<feature type="transmembrane region" description="Helical" evidence="8">
    <location>
        <begin position="269"/>
        <end position="292"/>
    </location>
</feature>
<evidence type="ECO:0000256" key="3">
    <source>
        <dbReference type="ARBA" id="ARBA00022448"/>
    </source>
</evidence>
<evidence type="ECO:0000256" key="2">
    <source>
        <dbReference type="ARBA" id="ARBA00007998"/>
    </source>
</evidence>
<feature type="transmembrane region" description="Helical" evidence="8">
    <location>
        <begin position="39"/>
        <end position="60"/>
    </location>
</feature>
<dbReference type="NCBIfam" id="TIGR00912">
    <property type="entry name" value="2A0309"/>
    <property type="match status" value="1"/>
</dbReference>
<gene>
    <name evidence="9" type="ORF">ACFS5P_13625</name>
</gene>
<evidence type="ECO:0000313" key="9">
    <source>
        <dbReference type="EMBL" id="MFD2912920.1"/>
    </source>
</evidence>
<evidence type="ECO:0000256" key="7">
    <source>
        <dbReference type="ARBA" id="ARBA00023136"/>
    </source>
</evidence>
<proteinExistence type="inferred from homology"/>
<feature type="transmembrane region" description="Helical" evidence="8">
    <location>
        <begin position="139"/>
        <end position="161"/>
    </location>
</feature>
<dbReference type="Pfam" id="PF03845">
    <property type="entry name" value="Spore_permease"/>
    <property type="match status" value="1"/>
</dbReference>
<feature type="transmembrane region" description="Helical" evidence="8">
    <location>
        <begin position="217"/>
        <end position="239"/>
    </location>
</feature>
<dbReference type="InterPro" id="IPR004761">
    <property type="entry name" value="Spore_GerAB"/>
</dbReference>
<keyword evidence="7 8" id="KW-0472">Membrane</keyword>
<accession>A0ABW5ZKJ3</accession>
<keyword evidence="6 8" id="KW-1133">Transmembrane helix</keyword>
<feature type="transmembrane region" description="Helical" evidence="8">
    <location>
        <begin position="181"/>
        <end position="205"/>
    </location>
</feature>
<feature type="transmembrane region" description="Helical" evidence="8">
    <location>
        <begin position="334"/>
        <end position="355"/>
    </location>
</feature>
<dbReference type="Gene3D" id="1.20.1740.10">
    <property type="entry name" value="Amino acid/polyamine transporter I"/>
    <property type="match status" value="1"/>
</dbReference>
<comment type="subcellular location">
    <subcellularLocation>
        <location evidence="1">Membrane</location>
        <topology evidence="1">Multi-pass membrane protein</topology>
    </subcellularLocation>
</comment>
<comment type="caution">
    <text evidence="9">The sequence shown here is derived from an EMBL/GenBank/DDBJ whole genome shotgun (WGS) entry which is preliminary data.</text>
</comment>
<evidence type="ECO:0000256" key="6">
    <source>
        <dbReference type="ARBA" id="ARBA00022989"/>
    </source>
</evidence>
<feature type="transmembrane region" description="Helical" evidence="8">
    <location>
        <begin position="304"/>
        <end position="322"/>
    </location>
</feature>
<feature type="transmembrane region" description="Helical" evidence="8">
    <location>
        <begin position="245"/>
        <end position="262"/>
    </location>
</feature>
<evidence type="ECO:0000256" key="8">
    <source>
        <dbReference type="SAM" id="Phobius"/>
    </source>
</evidence>
<evidence type="ECO:0000256" key="4">
    <source>
        <dbReference type="ARBA" id="ARBA00022544"/>
    </source>
</evidence>
<feature type="transmembrane region" description="Helical" evidence="8">
    <location>
        <begin position="112"/>
        <end position="132"/>
    </location>
</feature>
<evidence type="ECO:0000256" key="1">
    <source>
        <dbReference type="ARBA" id="ARBA00004141"/>
    </source>
</evidence>
<protein>
    <submittedName>
        <fullName evidence="9">GerAB/ArcD/ProY family transporter</fullName>
    </submittedName>
</protein>